<dbReference type="PROSITE" id="PS51808">
    <property type="entry name" value="CHCH"/>
    <property type="match status" value="1"/>
</dbReference>
<evidence type="ECO:0000256" key="5">
    <source>
        <dbReference type="ARBA" id="ARBA00042114"/>
    </source>
</evidence>
<dbReference type="SUPFAM" id="SSF47694">
    <property type="entry name" value="Cytochrome c oxidase subunit h"/>
    <property type="match status" value="1"/>
</dbReference>
<dbReference type="GeneTree" id="ENSGT00940000160881"/>
<evidence type="ECO:0000256" key="6">
    <source>
        <dbReference type="SAM" id="MobiDB-lite"/>
    </source>
</evidence>
<feature type="transmembrane region" description="Helical" evidence="7">
    <location>
        <begin position="67"/>
        <end position="89"/>
    </location>
</feature>
<protein>
    <recommendedName>
        <fullName evidence="4">Cytochrome c oxidase subunit 6B1</fullName>
    </recommendedName>
    <alternativeName>
        <fullName evidence="5">Cytochrome c oxidase subunit VIb isoform 1</fullName>
    </alternativeName>
</protein>
<comment type="subcellular location">
    <subcellularLocation>
        <location evidence="1">Mitochondrion</location>
    </subcellularLocation>
</comment>
<dbReference type="CDD" id="cd00926">
    <property type="entry name" value="Cyt_c_Oxidase_VIb"/>
    <property type="match status" value="1"/>
</dbReference>
<dbReference type="Gene3D" id="1.10.10.140">
    <property type="entry name" value="Cytochrome c oxidase, subunit VIb"/>
    <property type="match status" value="1"/>
</dbReference>
<reference evidence="8" key="2">
    <citation type="submission" date="2025-08" db="UniProtKB">
        <authorList>
            <consortium name="Ensembl"/>
        </authorList>
    </citation>
    <scope>IDENTIFICATION</scope>
    <source>
        <strain evidence="8">Thorbecke</strain>
    </source>
</reference>
<dbReference type="Proteomes" id="UP000001811">
    <property type="component" value="Unplaced"/>
</dbReference>
<dbReference type="InterPro" id="IPR003213">
    <property type="entry name" value="Cyt_c_oxidase_su6B"/>
</dbReference>
<feature type="region of interest" description="Disordered" evidence="6">
    <location>
        <begin position="176"/>
        <end position="195"/>
    </location>
</feature>
<evidence type="ECO:0000256" key="7">
    <source>
        <dbReference type="SAM" id="Phobius"/>
    </source>
</evidence>
<dbReference type="AlphaFoldDB" id="A0A5F9D5E2"/>
<dbReference type="Ensembl" id="ENSOCUT00000038890.1">
    <property type="protein sequence ID" value="ENSOCUP00000041098.1"/>
    <property type="gene ID" value="ENSOCUG00000016887.3"/>
</dbReference>
<reference evidence="8 9" key="1">
    <citation type="journal article" date="2011" name="Nature">
        <title>A high-resolution map of human evolutionary constraint using 29 mammals.</title>
        <authorList>
            <person name="Lindblad-Toh K."/>
            <person name="Garber M."/>
            <person name="Zuk O."/>
            <person name="Lin M.F."/>
            <person name="Parker B.J."/>
            <person name="Washietl S."/>
            <person name="Kheradpour P."/>
            <person name="Ernst J."/>
            <person name="Jordan G."/>
            <person name="Mauceli E."/>
            <person name="Ward L.D."/>
            <person name="Lowe C.B."/>
            <person name="Holloway A.K."/>
            <person name="Clamp M."/>
            <person name="Gnerre S."/>
            <person name="Alfoldi J."/>
            <person name="Beal K."/>
            <person name="Chang J."/>
            <person name="Clawson H."/>
            <person name="Cuff J."/>
            <person name="Di Palma F."/>
            <person name="Fitzgerald S."/>
            <person name="Flicek P."/>
            <person name="Guttman M."/>
            <person name="Hubisz M.J."/>
            <person name="Jaffe D.B."/>
            <person name="Jungreis I."/>
            <person name="Kent W.J."/>
            <person name="Kostka D."/>
            <person name="Lara M."/>
            <person name="Martins A.L."/>
            <person name="Massingham T."/>
            <person name="Moltke I."/>
            <person name="Raney B.J."/>
            <person name="Rasmussen M.D."/>
            <person name="Robinson J."/>
            <person name="Stark A."/>
            <person name="Vilella A.J."/>
            <person name="Wen J."/>
            <person name="Xie X."/>
            <person name="Zody M.C."/>
            <person name="Baldwin J."/>
            <person name="Bloom T."/>
            <person name="Chin C.W."/>
            <person name="Heiman D."/>
            <person name="Nicol R."/>
            <person name="Nusbaum C."/>
            <person name="Young S."/>
            <person name="Wilkinson J."/>
            <person name="Worley K.C."/>
            <person name="Kovar C.L."/>
            <person name="Muzny D.M."/>
            <person name="Gibbs R.A."/>
            <person name="Cree A."/>
            <person name="Dihn H.H."/>
            <person name="Fowler G."/>
            <person name="Jhangiani S."/>
            <person name="Joshi V."/>
            <person name="Lee S."/>
            <person name="Lewis L.R."/>
            <person name="Nazareth L.V."/>
            <person name="Okwuonu G."/>
            <person name="Santibanez J."/>
            <person name="Warren W.C."/>
            <person name="Mardis E.R."/>
            <person name="Weinstock G.M."/>
            <person name="Wilson R.K."/>
            <person name="Delehaunty K."/>
            <person name="Dooling D."/>
            <person name="Fronik C."/>
            <person name="Fulton L."/>
            <person name="Fulton B."/>
            <person name="Graves T."/>
            <person name="Minx P."/>
            <person name="Sodergren E."/>
            <person name="Birney E."/>
            <person name="Margulies E.H."/>
            <person name="Herrero J."/>
            <person name="Green E.D."/>
            <person name="Haussler D."/>
            <person name="Siepel A."/>
            <person name="Goldman N."/>
            <person name="Pollard K.S."/>
            <person name="Pedersen J.S."/>
            <person name="Lander E.S."/>
            <person name="Kellis M."/>
        </authorList>
    </citation>
    <scope>NUCLEOTIDE SEQUENCE [LARGE SCALE GENOMIC DNA]</scope>
    <source>
        <strain evidence="9">Thorbecke</strain>
    </source>
</reference>
<gene>
    <name evidence="8" type="primary">UPK1A</name>
</gene>
<keyword evidence="7" id="KW-0472">Membrane</keyword>
<keyword evidence="7" id="KW-0812">Transmembrane</keyword>
<keyword evidence="9" id="KW-1185">Reference proteome</keyword>
<name>A0A5F9D5E2_RABIT</name>
<evidence type="ECO:0000256" key="1">
    <source>
        <dbReference type="ARBA" id="ARBA00004173"/>
    </source>
</evidence>
<dbReference type="PANTHER" id="PTHR11387">
    <property type="entry name" value="CYTOCHROME C OXIDASE SUBUNIT 6B"/>
    <property type="match status" value="1"/>
</dbReference>
<evidence type="ECO:0000256" key="3">
    <source>
        <dbReference type="ARBA" id="ARBA00023157"/>
    </source>
</evidence>
<keyword evidence="7" id="KW-1133">Transmembrane helix</keyword>
<keyword evidence="2" id="KW-0496">Mitochondrion</keyword>
<dbReference type="GO" id="GO:0005739">
    <property type="term" value="C:mitochondrion"/>
    <property type="evidence" value="ECO:0007669"/>
    <property type="project" value="UniProtKB-SubCell"/>
</dbReference>
<evidence type="ECO:0000256" key="4">
    <source>
        <dbReference type="ARBA" id="ARBA00040060"/>
    </source>
</evidence>
<dbReference type="InterPro" id="IPR048280">
    <property type="entry name" value="COX6B-like"/>
</dbReference>
<reference evidence="8" key="3">
    <citation type="submission" date="2025-09" db="UniProtKB">
        <authorList>
            <consortium name="Ensembl"/>
        </authorList>
    </citation>
    <scope>IDENTIFICATION</scope>
    <source>
        <strain evidence="8">Thorbecke</strain>
    </source>
</reference>
<dbReference type="Bgee" id="ENSOCUG00000016887">
    <property type="expression patterns" value="Expressed in heart and 19 other cell types or tissues"/>
</dbReference>
<evidence type="ECO:0000313" key="9">
    <source>
        <dbReference type="Proteomes" id="UP000001811"/>
    </source>
</evidence>
<dbReference type="GO" id="GO:0045277">
    <property type="term" value="C:respiratory chain complex IV"/>
    <property type="evidence" value="ECO:0007669"/>
    <property type="project" value="InterPro"/>
</dbReference>
<dbReference type="InterPro" id="IPR036549">
    <property type="entry name" value="CX6/COA6-like_sf"/>
</dbReference>
<keyword evidence="3" id="KW-1015">Disulfide bond</keyword>
<dbReference type="FunFam" id="1.10.10.140:FF:000001">
    <property type="entry name" value="Cytochrome c oxidase subunit 6B1"/>
    <property type="match status" value="1"/>
</dbReference>
<proteinExistence type="predicted"/>
<evidence type="ECO:0000313" key="8">
    <source>
        <dbReference type="Ensembl" id="ENSOCUP00000041098.1"/>
    </source>
</evidence>
<evidence type="ECO:0000256" key="2">
    <source>
        <dbReference type="ARBA" id="ARBA00023128"/>
    </source>
</evidence>
<dbReference type="Pfam" id="PF02297">
    <property type="entry name" value="COX6B"/>
    <property type="match status" value="1"/>
</dbReference>
<accession>A0A5F9D5E2</accession>
<sequence length="195" mass="22013">MAEDIKTKIKNYKTAPFDSRFPNQNQTRNCWQNYLDFHRCEKAMTAKGGDVSVCEWYRRVYKSLCPISWYLVLMLIVYIFECASCITSYTHRDYVSRAEQGRGGGRGPGVGAAGAGGGARSTFGLCWPLQMVSNPSLITKQMLTFYSADTDQGRELTRLWDRIMIEVGEGQRAAARAWGSAHRRSSTHSMPTEDE</sequence>
<organism evidence="8 9">
    <name type="scientific">Oryctolagus cuniculus</name>
    <name type="common">Rabbit</name>
    <dbReference type="NCBI Taxonomy" id="9986"/>
    <lineage>
        <taxon>Eukaryota</taxon>
        <taxon>Metazoa</taxon>
        <taxon>Chordata</taxon>
        <taxon>Craniata</taxon>
        <taxon>Vertebrata</taxon>
        <taxon>Euteleostomi</taxon>
        <taxon>Mammalia</taxon>
        <taxon>Eutheria</taxon>
        <taxon>Euarchontoglires</taxon>
        <taxon>Glires</taxon>
        <taxon>Lagomorpha</taxon>
        <taxon>Leporidae</taxon>
        <taxon>Oryctolagus</taxon>
    </lineage>
</organism>